<dbReference type="KEGG" id="enn:FRE64_17065"/>
<protein>
    <submittedName>
        <fullName evidence="1">Uncharacterized protein</fullName>
    </submittedName>
</protein>
<dbReference type="OrthoDB" id="565210at2"/>
<accession>A0A5B8NRT4</accession>
<reference evidence="1" key="1">
    <citation type="submission" date="2019-08" db="EMBL/GenBank/DDBJ databases">
        <title>Carotenoids and Carotenoid Binding Proteins in the Halophilic Cyanobacterium Euhalothece sp. ZM00.</title>
        <authorList>
            <person name="Cho S.M."/>
            <person name="Song J.Y."/>
            <person name="Park Y.-I."/>
        </authorList>
    </citation>
    <scope>NUCLEOTIDE SEQUENCE [LARGE SCALE GENOMIC DNA]</scope>
    <source>
        <strain evidence="1">Z-M001</strain>
        <plasmid evidence="1">pEu3</plasmid>
    </source>
</reference>
<dbReference type="Proteomes" id="UP000318453">
    <property type="component" value="Plasmid pEu3"/>
</dbReference>
<keyword evidence="2" id="KW-1185">Reference proteome</keyword>
<name>A0A5B8NRT4_9CHRO</name>
<evidence type="ECO:0000313" key="2">
    <source>
        <dbReference type="Proteomes" id="UP000318453"/>
    </source>
</evidence>
<dbReference type="AlphaFoldDB" id="A0A5B8NRT4"/>
<organism evidence="1 2">
    <name type="scientific">Euhalothece natronophila Z-M001</name>
    <dbReference type="NCBI Taxonomy" id="522448"/>
    <lineage>
        <taxon>Bacteria</taxon>
        <taxon>Bacillati</taxon>
        <taxon>Cyanobacteriota</taxon>
        <taxon>Cyanophyceae</taxon>
        <taxon>Oscillatoriophycideae</taxon>
        <taxon>Chroococcales</taxon>
        <taxon>Halothecacae</taxon>
        <taxon>Halothece cluster</taxon>
        <taxon>Euhalothece</taxon>
    </lineage>
</organism>
<gene>
    <name evidence="1" type="ORF">FRE64_17065</name>
</gene>
<evidence type="ECO:0000313" key="1">
    <source>
        <dbReference type="EMBL" id="QDZ41677.1"/>
    </source>
</evidence>
<sequence length="82" mass="9563">MKVKGIKRGKFIELLEDIAIEDGVEVSVEFVDTVSDKTEQWEKLQEVIGEWKDDQEITDIFAQIDQERHADIGRPVNFDDHF</sequence>
<proteinExistence type="predicted"/>
<dbReference type="RefSeq" id="WP_146297633.1">
    <property type="nucleotide sequence ID" value="NZ_CP042329.1"/>
</dbReference>
<geneLocation type="plasmid" evidence="2">
    <name>peu3</name>
</geneLocation>
<dbReference type="EMBL" id="CP042329">
    <property type="protein sequence ID" value="QDZ41677.1"/>
    <property type="molecule type" value="Genomic_DNA"/>
</dbReference>
<keyword evidence="1" id="KW-0614">Plasmid</keyword>